<dbReference type="Proteomes" id="UP000029227">
    <property type="component" value="Unassembled WGS sequence"/>
</dbReference>
<gene>
    <name evidence="1" type="ORF">JCM19237_6406</name>
</gene>
<protein>
    <submittedName>
        <fullName evidence="1">Uncharacterized protein</fullName>
    </submittedName>
</protein>
<comment type="caution">
    <text evidence="1">The sequence shown here is derived from an EMBL/GenBank/DDBJ whole genome shotgun (WGS) entry which is preliminary data.</text>
</comment>
<reference evidence="1 2" key="1">
    <citation type="journal article" date="2014" name="Genome Announc.">
        <title>Draft Genome Sequences of Two Vibrionaceae Species, Vibrio ponticus C121 and Photobacterium aphoticum C119, Isolated as Coral Reef Microbiota.</title>
        <authorList>
            <person name="Al-saari N."/>
            <person name="Meirelles P.M."/>
            <person name="Mino S."/>
            <person name="Suda W."/>
            <person name="Oshima K."/>
            <person name="Hattori M."/>
            <person name="Ohkuma M."/>
            <person name="Thompson F.L."/>
            <person name="Gomez-Gil B."/>
            <person name="Sawabe T."/>
            <person name="Sawabe T."/>
        </authorList>
    </citation>
    <scope>NUCLEOTIDE SEQUENCE [LARGE SCALE GENOMIC DNA]</scope>
    <source>
        <strain evidence="1 2">JCM 19237</strain>
    </source>
</reference>
<sequence>MQFSSAPFAFVQTFGHTMVEKGEYFNVNIPVAQFPLRG</sequence>
<evidence type="ECO:0000313" key="2">
    <source>
        <dbReference type="Proteomes" id="UP000029227"/>
    </source>
</evidence>
<name>A0A090R7D0_9GAMM</name>
<dbReference type="EMBL" id="BBMN01000002">
    <property type="protein sequence ID" value="GAL03512.1"/>
    <property type="molecule type" value="Genomic_DNA"/>
</dbReference>
<dbReference type="AlphaFoldDB" id="A0A090R7D0"/>
<evidence type="ECO:0000313" key="1">
    <source>
        <dbReference type="EMBL" id="GAL03512.1"/>
    </source>
</evidence>
<proteinExistence type="predicted"/>
<dbReference type="STRING" id="754436.JCM19237_6406"/>
<organism evidence="1 2">
    <name type="scientific">Photobacterium aphoticum</name>
    <dbReference type="NCBI Taxonomy" id="754436"/>
    <lineage>
        <taxon>Bacteria</taxon>
        <taxon>Pseudomonadati</taxon>
        <taxon>Pseudomonadota</taxon>
        <taxon>Gammaproteobacteria</taxon>
        <taxon>Vibrionales</taxon>
        <taxon>Vibrionaceae</taxon>
        <taxon>Photobacterium</taxon>
    </lineage>
</organism>
<accession>A0A090R7D0</accession>